<proteinExistence type="predicted"/>
<dbReference type="EMBL" id="CP043869">
    <property type="protein sequence ID" value="QEQ95294.1"/>
    <property type="molecule type" value="Genomic_DNA"/>
</dbReference>
<gene>
    <name evidence="1" type="ORF">F0U83_00470</name>
</gene>
<name>A0A5P1R6E7_9GAMM</name>
<dbReference type="Pfam" id="PF11661">
    <property type="entry name" value="DUF2986"/>
    <property type="match status" value="1"/>
</dbReference>
<keyword evidence="2" id="KW-1185">Reference proteome</keyword>
<reference evidence="1 2" key="1">
    <citation type="journal article" date="2019" name="Biochem. Eng. J.">
        <title>Metabolic engineering of the marine bacteria Neptunomonas concharum for the production of acetoin and meso-2,3-butanediol from acetate.</title>
        <authorList>
            <person name="Li W."/>
            <person name="Pu N."/>
            <person name="Liu C.-X."/>
            <person name="Yuan Q.-P."/>
            <person name="Li Z.-J."/>
        </authorList>
    </citation>
    <scope>NUCLEOTIDE SEQUENCE [LARGE SCALE GENOMIC DNA]</scope>
    <source>
        <strain evidence="1 2">JCM17730</strain>
    </source>
</reference>
<protein>
    <submittedName>
        <fullName evidence="1">DUF2986 domain-containing protein</fullName>
    </submittedName>
</protein>
<dbReference type="KEGG" id="ncu:F0U83_00470"/>
<accession>A0A5P1R6E7</accession>
<organism evidence="1 2">
    <name type="scientific">Neptunomonas concharum</name>
    <dbReference type="NCBI Taxonomy" id="1031538"/>
    <lineage>
        <taxon>Bacteria</taxon>
        <taxon>Pseudomonadati</taxon>
        <taxon>Pseudomonadota</taxon>
        <taxon>Gammaproteobacteria</taxon>
        <taxon>Oceanospirillales</taxon>
        <taxon>Oceanospirillaceae</taxon>
        <taxon>Neptunomonas</taxon>
    </lineage>
</organism>
<dbReference type="RefSeq" id="WP_138985997.1">
    <property type="nucleotide sequence ID" value="NZ_CP043869.1"/>
</dbReference>
<dbReference type="AlphaFoldDB" id="A0A5P1R6E7"/>
<dbReference type="InterPro" id="IPR021677">
    <property type="entry name" value="DUF2986"/>
</dbReference>
<sequence length="58" mass="6358">MNRRKKGNQILKARAKKAKAKLAPKSKPKYISKADRALLATAEPSQMDEHGAVAEAIE</sequence>
<evidence type="ECO:0000313" key="2">
    <source>
        <dbReference type="Proteomes" id="UP000324760"/>
    </source>
</evidence>
<evidence type="ECO:0000313" key="1">
    <source>
        <dbReference type="EMBL" id="QEQ95294.1"/>
    </source>
</evidence>
<dbReference type="Proteomes" id="UP000324760">
    <property type="component" value="Chromosome"/>
</dbReference>